<sequence>MILLLFKTYCYHMVMQNEWQPLTFLADALVNMVSSNMDFGETTVSKAYKRAAGHALEHNYAIGRQQGLNRVIVTPGGKLNCKVVIHVGLIVGKDSCKSCLSNVIPQILQECEKNACKSIALIPLGLGRMYKYEAGDCAEQTFLSLNQYHNSGILKEVKIVVSDDETLHVFTTTLKSAEQSGTSSRTDIPRPKLLGLPKRMVSAIGSRSSNPADSSKPMAEHFYRKDGNSETKSTRRQGPPRVKYQAVPDVNISVFAKDKPTCVKALKEMVQKMKQDLLFEKKFDRMHSLSHETKSEIAKVIDDHNIISIKEKDHFLLKGKRDEVLSAHSCIMGILLKNPRMSNTKRSADNTKRGTTEFACVVAGEEPMVPNYWKHYQEGSTLSNIILTVKHTIKGKDYEKVDIEPTSHTYSRIVRMVNETTDPSVIGQGKDATGLDPGRYSKLWVTQIQRIENLSLFRKYCHKRLSLFEQLVKQKKGAWPKVESLPKSTGPIELQKLASKKMASDLHPEINEVLLFHGTKEDTIETICQDGLDSRLGSDKAMFGPGVYGAEKALKADQYTDDPTSRTYGKGKFKKMFLMRMLLGHCFVCDDQNPTKYKRAPCCTCFKVVCNHLSQRFDSVMGDNQKLFREFVVYDGGQCYPEYLITYERR</sequence>
<reference evidence="10" key="1">
    <citation type="journal article" date="2019" name="bioRxiv">
        <title>The Genome of the Zebra Mussel, Dreissena polymorpha: A Resource for Invasive Species Research.</title>
        <authorList>
            <person name="McCartney M.A."/>
            <person name="Auch B."/>
            <person name="Kono T."/>
            <person name="Mallez S."/>
            <person name="Zhang Y."/>
            <person name="Obille A."/>
            <person name="Becker A."/>
            <person name="Abrahante J.E."/>
            <person name="Garbe J."/>
            <person name="Badalamenti J.P."/>
            <person name="Herman A."/>
            <person name="Mangelson H."/>
            <person name="Liachko I."/>
            <person name="Sullivan S."/>
            <person name="Sone E.D."/>
            <person name="Koren S."/>
            <person name="Silverstein K.A.T."/>
            <person name="Beckman K.B."/>
            <person name="Gohl D.M."/>
        </authorList>
    </citation>
    <scope>NUCLEOTIDE SEQUENCE</scope>
    <source>
        <strain evidence="10">Duluth1</strain>
        <tissue evidence="10">Whole animal</tissue>
    </source>
</reference>
<keyword evidence="3 6" id="KW-0808">Transferase</keyword>
<feature type="domain" description="Macro" evidence="9">
    <location>
        <begin position="1"/>
        <end position="178"/>
    </location>
</feature>
<keyword evidence="11" id="KW-1185">Reference proteome</keyword>
<evidence type="ECO:0000259" key="9">
    <source>
        <dbReference type="PROSITE" id="PS51154"/>
    </source>
</evidence>
<dbReference type="GO" id="GO:0005737">
    <property type="term" value="C:cytoplasm"/>
    <property type="evidence" value="ECO:0007669"/>
    <property type="project" value="TreeGrafter"/>
</dbReference>
<evidence type="ECO:0000313" key="10">
    <source>
        <dbReference type="EMBL" id="KAH3833548.1"/>
    </source>
</evidence>
<dbReference type="InterPro" id="IPR012317">
    <property type="entry name" value="Poly(ADP-ribose)pol_cat_dom"/>
</dbReference>
<feature type="region of interest" description="Disordered" evidence="7">
    <location>
        <begin position="204"/>
        <end position="242"/>
    </location>
</feature>
<feature type="compositionally biased region" description="Basic and acidic residues" evidence="7">
    <location>
        <begin position="218"/>
        <end position="233"/>
    </location>
</feature>
<evidence type="ECO:0000256" key="1">
    <source>
        <dbReference type="ARBA" id="ARBA00004123"/>
    </source>
</evidence>
<dbReference type="InterPro" id="IPR043472">
    <property type="entry name" value="Macro_dom-like"/>
</dbReference>
<gene>
    <name evidence="10" type="ORF">DPMN_106861</name>
</gene>
<evidence type="ECO:0000256" key="5">
    <source>
        <dbReference type="ARBA" id="ARBA00023242"/>
    </source>
</evidence>
<dbReference type="PANTHER" id="PTHR14453:SF67">
    <property type="entry name" value="POLY [ADP-RIBOSE] POLYMERASE"/>
    <property type="match status" value="1"/>
</dbReference>
<dbReference type="PANTHER" id="PTHR14453">
    <property type="entry name" value="PARP/ZINC FINGER CCCH TYPE DOMAIN CONTAINING PROTEIN"/>
    <property type="match status" value="1"/>
</dbReference>
<dbReference type="EMBL" id="JAIWYP010000004">
    <property type="protein sequence ID" value="KAH3833548.1"/>
    <property type="molecule type" value="Genomic_DNA"/>
</dbReference>
<reference evidence="10" key="2">
    <citation type="submission" date="2020-11" db="EMBL/GenBank/DDBJ databases">
        <authorList>
            <person name="McCartney M.A."/>
            <person name="Auch B."/>
            <person name="Kono T."/>
            <person name="Mallez S."/>
            <person name="Becker A."/>
            <person name="Gohl D.M."/>
            <person name="Silverstein K.A.T."/>
            <person name="Koren S."/>
            <person name="Bechman K.B."/>
            <person name="Herman A."/>
            <person name="Abrahante J.E."/>
            <person name="Garbe J."/>
        </authorList>
    </citation>
    <scope>NUCLEOTIDE SEQUENCE</scope>
    <source>
        <strain evidence="10">Duluth1</strain>
        <tissue evidence="10">Whole animal</tissue>
    </source>
</reference>
<dbReference type="Pfam" id="PF01661">
    <property type="entry name" value="Macro"/>
    <property type="match status" value="1"/>
</dbReference>
<dbReference type="Pfam" id="PF00644">
    <property type="entry name" value="PARP"/>
    <property type="match status" value="1"/>
</dbReference>
<protein>
    <recommendedName>
        <fullName evidence="6">Poly [ADP-ribose] polymerase</fullName>
        <shortName evidence="6">PARP</shortName>
        <ecNumber evidence="6">2.4.2.-</ecNumber>
    </recommendedName>
</protein>
<feature type="domain" description="PARP catalytic" evidence="8">
    <location>
        <begin position="386"/>
        <end position="650"/>
    </location>
</feature>
<comment type="subcellular location">
    <subcellularLocation>
        <location evidence="1">Nucleus</location>
    </subcellularLocation>
</comment>
<dbReference type="EC" id="2.4.2.-" evidence="6"/>
<dbReference type="InterPro" id="IPR002589">
    <property type="entry name" value="Macro_dom"/>
</dbReference>
<dbReference type="AlphaFoldDB" id="A0A9D4QJ30"/>
<dbReference type="InterPro" id="IPR052056">
    <property type="entry name" value="Mono-ARTD/PARP"/>
</dbReference>
<name>A0A9D4QJ30_DREPO</name>
<evidence type="ECO:0000259" key="8">
    <source>
        <dbReference type="PROSITE" id="PS51059"/>
    </source>
</evidence>
<organism evidence="10 11">
    <name type="scientific">Dreissena polymorpha</name>
    <name type="common">Zebra mussel</name>
    <name type="synonym">Mytilus polymorpha</name>
    <dbReference type="NCBI Taxonomy" id="45954"/>
    <lineage>
        <taxon>Eukaryota</taxon>
        <taxon>Metazoa</taxon>
        <taxon>Spiralia</taxon>
        <taxon>Lophotrochozoa</taxon>
        <taxon>Mollusca</taxon>
        <taxon>Bivalvia</taxon>
        <taxon>Autobranchia</taxon>
        <taxon>Heteroconchia</taxon>
        <taxon>Euheterodonta</taxon>
        <taxon>Imparidentia</taxon>
        <taxon>Neoheterodontei</taxon>
        <taxon>Myida</taxon>
        <taxon>Dreissenoidea</taxon>
        <taxon>Dreissenidae</taxon>
        <taxon>Dreissena</taxon>
    </lineage>
</organism>
<dbReference type="GO" id="GO:0003950">
    <property type="term" value="F:NAD+ poly-ADP-ribosyltransferase activity"/>
    <property type="evidence" value="ECO:0007669"/>
    <property type="project" value="UniProtKB-UniRule"/>
</dbReference>
<dbReference type="Gene3D" id="3.40.220.10">
    <property type="entry name" value="Leucine Aminopeptidase, subunit E, domain 1"/>
    <property type="match status" value="1"/>
</dbReference>
<dbReference type="GO" id="GO:0003714">
    <property type="term" value="F:transcription corepressor activity"/>
    <property type="evidence" value="ECO:0007669"/>
    <property type="project" value="TreeGrafter"/>
</dbReference>
<dbReference type="Proteomes" id="UP000828390">
    <property type="component" value="Unassembled WGS sequence"/>
</dbReference>
<keyword evidence="4 6" id="KW-0520">NAD</keyword>
<comment type="caution">
    <text evidence="10">The sequence shown here is derived from an EMBL/GenBank/DDBJ whole genome shotgun (WGS) entry which is preliminary data.</text>
</comment>
<keyword evidence="5" id="KW-0539">Nucleus</keyword>
<evidence type="ECO:0000313" key="11">
    <source>
        <dbReference type="Proteomes" id="UP000828390"/>
    </source>
</evidence>
<dbReference type="PROSITE" id="PS51154">
    <property type="entry name" value="MACRO"/>
    <property type="match status" value="1"/>
</dbReference>
<dbReference type="GO" id="GO:0005634">
    <property type="term" value="C:nucleus"/>
    <property type="evidence" value="ECO:0007669"/>
    <property type="project" value="UniProtKB-SubCell"/>
</dbReference>
<dbReference type="SUPFAM" id="SSF56399">
    <property type="entry name" value="ADP-ribosylation"/>
    <property type="match status" value="1"/>
</dbReference>
<evidence type="ECO:0000256" key="4">
    <source>
        <dbReference type="ARBA" id="ARBA00023027"/>
    </source>
</evidence>
<dbReference type="GO" id="GO:0010629">
    <property type="term" value="P:negative regulation of gene expression"/>
    <property type="evidence" value="ECO:0007669"/>
    <property type="project" value="TreeGrafter"/>
</dbReference>
<dbReference type="PROSITE" id="PS51059">
    <property type="entry name" value="PARP_CATALYTIC"/>
    <property type="match status" value="1"/>
</dbReference>
<evidence type="ECO:0000256" key="7">
    <source>
        <dbReference type="SAM" id="MobiDB-lite"/>
    </source>
</evidence>
<dbReference type="SUPFAM" id="SSF52949">
    <property type="entry name" value="Macro domain-like"/>
    <property type="match status" value="1"/>
</dbReference>
<dbReference type="Gene3D" id="3.90.228.10">
    <property type="match status" value="1"/>
</dbReference>
<keyword evidence="2 6" id="KW-0328">Glycosyltransferase</keyword>
<evidence type="ECO:0000256" key="6">
    <source>
        <dbReference type="RuleBase" id="RU362114"/>
    </source>
</evidence>
<accession>A0A9D4QJ30</accession>
<proteinExistence type="predicted"/>
<evidence type="ECO:0000256" key="2">
    <source>
        <dbReference type="ARBA" id="ARBA00022676"/>
    </source>
</evidence>
<evidence type="ECO:0000256" key="3">
    <source>
        <dbReference type="ARBA" id="ARBA00022679"/>
    </source>
</evidence>